<gene>
    <name evidence="4" type="ORF">FHR75_003598</name>
</gene>
<dbReference type="PANTHER" id="PTHR37313">
    <property type="entry name" value="UPF0749 PROTEIN RV1825"/>
    <property type="match status" value="1"/>
</dbReference>
<keyword evidence="3" id="KW-0472">Membrane</keyword>
<dbReference type="InterPro" id="IPR010273">
    <property type="entry name" value="DUF881"/>
</dbReference>
<proteinExistence type="inferred from homology"/>
<organism evidence="4 5">
    <name type="scientific">Kineococcus radiotolerans</name>
    <dbReference type="NCBI Taxonomy" id="131568"/>
    <lineage>
        <taxon>Bacteria</taxon>
        <taxon>Bacillati</taxon>
        <taxon>Actinomycetota</taxon>
        <taxon>Actinomycetes</taxon>
        <taxon>Kineosporiales</taxon>
        <taxon>Kineosporiaceae</taxon>
        <taxon>Kineococcus</taxon>
    </lineage>
</organism>
<feature type="compositionally biased region" description="Gly residues" evidence="2">
    <location>
        <begin position="1"/>
        <end position="12"/>
    </location>
</feature>
<evidence type="ECO:0000256" key="1">
    <source>
        <dbReference type="ARBA" id="ARBA00009108"/>
    </source>
</evidence>
<evidence type="ECO:0000256" key="3">
    <source>
        <dbReference type="SAM" id="Phobius"/>
    </source>
</evidence>
<dbReference type="GO" id="GO:0005886">
    <property type="term" value="C:plasma membrane"/>
    <property type="evidence" value="ECO:0007669"/>
    <property type="project" value="TreeGrafter"/>
</dbReference>
<dbReference type="PANTHER" id="PTHR37313:SF1">
    <property type="entry name" value="UPF0749 PROTEIN RV1823"/>
    <property type="match status" value="1"/>
</dbReference>
<dbReference type="RefSeq" id="WP_183392487.1">
    <property type="nucleotide sequence ID" value="NZ_JACHVY010000004.1"/>
</dbReference>
<protein>
    <submittedName>
        <fullName evidence="4">Uncharacterized protein YlxW (UPF0749 family)</fullName>
    </submittedName>
</protein>
<feature type="transmembrane region" description="Helical" evidence="3">
    <location>
        <begin position="59"/>
        <end position="78"/>
    </location>
</feature>
<feature type="region of interest" description="Disordered" evidence="2">
    <location>
        <begin position="1"/>
        <end position="21"/>
    </location>
</feature>
<dbReference type="Proteomes" id="UP000533269">
    <property type="component" value="Unassembled WGS sequence"/>
</dbReference>
<comment type="similarity">
    <text evidence="1">Belongs to the UPF0749 family.</text>
</comment>
<keyword evidence="3" id="KW-0812">Transmembrane</keyword>
<dbReference type="EMBL" id="JACHVY010000004">
    <property type="protein sequence ID" value="MBB2902762.1"/>
    <property type="molecule type" value="Genomic_DNA"/>
</dbReference>
<reference evidence="4 5" key="2">
    <citation type="submission" date="2020-08" db="EMBL/GenBank/DDBJ databases">
        <authorList>
            <person name="Partida-Martinez L."/>
            <person name="Huntemann M."/>
            <person name="Clum A."/>
            <person name="Wang J."/>
            <person name="Palaniappan K."/>
            <person name="Ritter S."/>
            <person name="Chen I.-M."/>
            <person name="Stamatis D."/>
            <person name="Reddy T."/>
            <person name="O'Malley R."/>
            <person name="Daum C."/>
            <person name="Shapiro N."/>
            <person name="Ivanova N."/>
            <person name="Kyrpides N."/>
            <person name="Woyke T."/>
        </authorList>
    </citation>
    <scope>NUCLEOTIDE SEQUENCE [LARGE SCALE GENOMIC DNA]</scope>
    <source>
        <strain evidence="4 5">AS2.23</strain>
    </source>
</reference>
<keyword evidence="3" id="KW-1133">Transmembrane helix</keyword>
<comment type="caution">
    <text evidence="4">The sequence shown here is derived from an EMBL/GenBank/DDBJ whole genome shotgun (WGS) entry which is preliminary data.</text>
</comment>
<dbReference type="AlphaFoldDB" id="A0A7W4XYP8"/>
<evidence type="ECO:0000313" key="5">
    <source>
        <dbReference type="Proteomes" id="UP000533269"/>
    </source>
</evidence>
<evidence type="ECO:0000256" key="2">
    <source>
        <dbReference type="SAM" id="MobiDB-lite"/>
    </source>
</evidence>
<evidence type="ECO:0000313" key="4">
    <source>
        <dbReference type="EMBL" id="MBB2902762.1"/>
    </source>
</evidence>
<name>A0A7W4XYP8_KINRA</name>
<dbReference type="Gene3D" id="3.30.70.1880">
    <property type="entry name" value="Protein of unknown function DUF881"/>
    <property type="match status" value="1"/>
</dbReference>
<sequence>MTRGPGPAGRGPAGRDPAASTALLTEVMTRPLDPGYAAAARRRAESGAPRSRAGRGGTWLALLAIGALLAVAGARAAAAEPAADRGRQALLQRIDDATARSDRLTAQVAQAQAGNAELAAALGGAPAASADARAEGFAVAAAATAVTGPGLQVVLDDAPEDGSAGSGGVTTSGRVVDRDVQIVVNGLWQNGAEAVAVNGQRLSSLSSIRAAGEAVLVDHRPLTPPYTISAIGDPAALETGLATSVAGRYLQVLRDNYDIPAEVTTRSAQDALTLPAAPRLDLRLARADAQ</sequence>
<accession>A0A7W4XYP8</accession>
<dbReference type="Pfam" id="PF05949">
    <property type="entry name" value="DUF881"/>
    <property type="match status" value="1"/>
</dbReference>
<reference evidence="4 5" key="1">
    <citation type="submission" date="2020-08" db="EMBL/GenBank/DDBJ databases">
        <title>The Agave Microbiome: Exploring the role of microbial communities in plant adaptations to desert environments.</title>
        <authorList>
            <person name="Partida-Martinez L.P."/>
        </authorList>
    </citation>
    <scope>NUCLEOTIDE SEQUENCE [LARGE SCALE GENOMIC DNA]</scope>
    <source>
        <strain evidence="4 5">AS2.23</strain>
    </source>
</reference>